<dbReference type="PANTHER" id="PTHR45947">
    <property type="entry name" value="SULFOQUINOVOSYL TRANSFERASE SQD2"/>
    <property type="match status" value="1"/>
</dbReference>
<dbReference type="SUPFAM" id="SSF53756">
    <property type="entry name" value="UDP-Glycosyltransferase/glycogen phosphorylase"/>
    <property type="match status" value="1"/>
</dbReference>
<dbReference type="OrthoDB" id="7560678at2"/>
<keyword evidence="2" id="KW-0808">Transferase</keyword>
<dbReference type="PANTHER" id="PTHR45947:SF11">
    <property type="entry name" value="SLR1508 PROTEIN"/>
    <property type="match status" value="1"/>
</dbReference>
<dbReference type="RefSeq" id="WP_120275055.1">
    <property type="nucleotide sequence ID" value="NZ_RAPN01000004.1"/>
</dbReference>
<name>A0A419VW21_9BACT</name>
<evidence type="ECO:0000313" key="2">
    <source>
        <dbReference type="EMBL" id="RKD86354.1"/>
    </source>
</evidence>
<dbReference type="GO" id="GO:0016757">
    <property type="term" value="F:glycosyltransferase activity"/>
    <property type="evidence" value="ECO:0007669"/>
    <property type="project" value="InterPro"/>
</dbReference>
<organism evidence="2 3">
    <name type="scientific">Mangrovibacterium diazotrophicum</name>
    <dbReference type="NCBI Taxonomy" id="1261403"/>
    <lineage>
        <taxon>Bacteria</taxon>
        <taxon>Pseudomonadati</taxon>
        <taxon>Bacteroidota</taxon>
        <taxon>Bacteroidia</taxon>
        <taxon>Marinilabiliales</taxon>
        <taxon>Prolixibacteraceae</taxon>
        <taxon>Mangrovibacterium</taxon>
    </lineage>
</organism>
<dbReference type="InterPro" id="IPR050194">
    <property type="entry name" value="Glycosyltransferase_grp1"/>
</dbReference>
<feature type="domain" description="Glycosyl transferase family 1" evidence="1">
    <location>
        <begin position="187"/>
        <end position="333"/>
    </location>
</feature>
<dbReference type="Gene3D" id="3.40.50.2000">
    <property type="entry name" value="Glycogen Phosphorylase B"/>
    <property type="match status" value="2"/>
</dbReference>
<dbReference type="AlphaFoldDB" id="A0A419VW21"/>
<evidence type="ECO:0000259" key="1">
    <source>
        <dbReference type="Pfam" id="PF00534"/>
    </source>
</evidence>
<accession>A0A419VW21</accession>
<dbReference type="Pfam" id="PF00534">
    <property type="entry name" value="Glycos_transf_1"/>
    <property type="match status" value="1"/>
</dbReference>
<gene>
    <name evidence="2" type="ORF">BC643_4045</name>
</gene>
<keyword evidence="3" id="KW-1185">Reference proteome</keyword>
<protein>
    <submittedName>
        <fullName evidence="2">Glycosyltransferase involved in cell wall biosynthesis</fullName>
    </submittedName>
</protein>
<evidence type="ECO:0000313" key="3">
    <source>
        <dbReference type="Proteomes" id="UP000283387"/>
    </source>
</evidence>
<comment type="caution">
    <text evidence="2">The sequence shown here is derived from an EMBL/GenBank/DDBJ whole genome shotgun (WGS) entry which is preliminary data.</text>
</comment>
<sequence length="369" mass="42366">MSKKILFLSPLPPPIYGSNLSCQTCLEVIQESKTFEIQNIKLNKSVRFDEVGKLTGKKLIASLGLTWQIVKTVRKFKPDLVYLMPSTAGVAFYRDFGSALVLKLMKQKIVYHVRTHINDDDIENKVRFFYFKNAFKNSTVIVLGQELKTALVNFTSSEKVKILPNAIAKSVSDIEYRKIEAERLKFKTLNLLFLSNMMRDKGWLKALKVAKLLKDADADFHFRFAGSWPSHSEETEFYKFLNRHQLNDCVSYIGFVDGNRKREILAKSDLLIFPTEYRHEALPRVIIEAMEFGIPVIANSIAAIPSTIVDNYTGFLLTENTPEEIISKLEYFNSKEVIGVMGSCARKRYLDYYELEGFKEKFIGIIEKC</sequence>
<proteinExistence type="predicted"/>
<dbReference type="Proteomes" id="UP000283387">
    <property type="component" value="Unassembled WGS sequence"/>
</dbReference>
<reference evidence="2 3" key="1">
    <citation type="submission" date="2018-09" db="EMBL/GenBank/DDBJ databases">
        <title>Genomic Encyclopedia of Archaeal and Bacterial Type Strains, Phase II (KMG-II): from individual species to whole genera.</title>
        <authorList>
            <person name="Goeker M."/>
        </authorList>
    </citation>
    <scope>NUCLEOTIDE SEQUENCE [LARGE SCALE GENOMIC DNA]</scope>
    <source>
        <strain evidence="2 3">DSM 27148</strain>
    </source>
</reference>
<dbReference type="EMBL" id="RAPN01000004">
    <property type="protein sequence ID" value="RKD86354.1"/>
    <property type="molecule type" value="Genomic_DNA"/>
</dbReference>
<dbReference type="InterPro" id="IPR001296">
    <property type="entry name" value="Glyco_trans_1"/>
</dbReference>